<evidence type="ECO:0000259" key="1">
    <source>
        <dbReference type="Pfam" id="PF08980"/>
    </source>
</evidence>
<keyword evidence="3" id="KW-1185">Reference proteome</keyword>
<evidence type="ECO:0000313" key="3">
    <source>
        <dbReference type="Proteomes" id="UP000520767"/>
    </source>
</evidence>
<gene>
    <name evidence="2" type="ORF">FHR82_006816</name>
</gene>
<protein>
    <recommendedName>
        <fullName evidence="1">DUF1883 domain-containing protein</fullName>
    </recommendedName>
</protein>
<reference evidence="2 3" key="1">
    <citation type="submission" date="2020-08" db="EMBL/GenBank/DDBJ databases">
        <title>Genomic Encyclopedia of Type Strains, Phase III (KMG-III): the genomes of soil and plant-associated and newly described type strains.</title>
        <authorList>
            <person name="Whitman W."/>
        </authorList>
    </citation>
    <scope>NUCLEOTIDE SEQUENCE [LARGE SCALE GENOMIC DNA]</scope>
    <source>
        <strain evidence="2 3">CECT 8960</strain>
    </source>
</reference>
<feature type="domain" description="DUF1883" evidence="1">
    <location>
        <begin position="1"/>
        <end position="53"/>
    </location>
</feature>
<dbReference type="InterPro" id="IPR036488">
    <property type="entry name" value="DUF1883-like_sf"/>
</dbReference>
<dbReference type="Pfam" id="PF08980">
    <property type="entry name" value="DUF1883"/>
    <property type="match status" value="1"/>
</dbReference>
<sequence length="57" mass="6727">MDSDHYQAYVDGDEYEYHGGFTDVSPVILEVPYDDYWYLVVDSNSRRIRAEVSQVFD</sequence>
<dbReference type="EMBL" id="JACHJQ010000007">
    <property type="protein sequence ID" value="MBB4910558.1"/>
    <property type="molecule type" value="Genomic_DNA"/>
</dbReference>
<organism evidence="2 3">
    <name type="scientific">Actinophytocola algeriensis</name>
    <dbReference type="NCBI Taxonomy" id="1768010"/>
    <lineage>
        <taxon>Bacteria</taxon>
        <taxon>Bacillati</taxon>
        <taxon>Actinomycetota</taxon>
        <taxon>Actinomycetes</taxon>
        <taxon>Pseudonocardiales</taxon>
        <taxon>Pseudonocardiaceae</taxon>
    </lineage>
</organism>
<name>A0A7W7VHL6_9PSEU</name>
<dbReference type="InterPro" id="IPR015073">
    <property type="entry name" value="DUF1883"/>
</dbReference>
<proteinExistence type="predicted"/>
<evidence type="ECO:0000313" key="2">
    <source>
        <dbReference type="EMBL" id="MBB4910558.1"/>
    </source>
</evidence>
<dbReference type="Proteomes" id="UP000520767">
    <property type="component" value="Unassembled WGS sequence"/>
</dbReference>
<dbReference type="SUPFAM" id="SSF141099">
    <property type="entry name" value="Atu1913-like"/>
    <property type="match status" value="1"/>
</dbReference>
<comment type="caution">
    <text evidence="2">The sequence shown here is derived from an EMBL/GenBank/DDBJ whole genome shotgun (WGS) entry which is preliminary data.</text>
</comment>
<dbReference type="AlphaFoldDB" id="A0A7W7VHL6"/>
<accession>A0A7W7VHL6</accession>
<dbReference type="Gene3D" id="4.10.1210.10">
    <property type="entry name" value="Atu1913-like"/>
    <property type="match status" value="1"/>
</dbReference>